<dbReference type="CDD" id="cd00567">
    <property type="entry name" value="ACAD"/>
    <property type="match status" value="1"/>
</dbReference>
<protein>
    <submittedName>
        <fullName evidence="10">Acyl-CoA dehydrogenase</fullName>
    </submittedName>
</protein>
<evidence type="ECO:0000256" key="5">
    <source>
        <dbReference type="RuleBase" id="RU362125"/>
    </source>
</evidence>
<dbReference type="Gene3D" id="2.40.110.10">
    <property type="entry name" value="Butyryl-CoA Dehydrogenase, subunit A, domain 2"/>
    <property type="match status" value="1"/>
</dbReference>
<dbReference type="SUPFAM" id="SSF56645">
    <property type="entry name" value="Acyl-CoA dehydrogenase NM domain-like"/>
    <property type="match status" value="1"/>
</dbReference>
<feature type="domain" description="Acyl-CoA oxidase/dehydrogenase middle" evidence="8">
    <location>
        <begin position="127"/>
        <end position="227"/>
    </location>
</feature>
<dbReference type="Gene3D" id="1.10.540.10">
    <property type="entry name" value="Acyl-CoA dehydrogenase/oxidase, N-terminal domain"/>
    <property type="match status" value="1"/>
</dbReference>
<reference evidence="10 11" key="1">
    <citation type="submission" date="2017-08" db="EMBL/GenBank/DDBJ databases">
        <title>The complete genome sequence of moderately halophilic actinomycete Actinopolyspora erythraea YIM 90600, the producer of novel erythromycin, novel actinopolysporins A-C and tubercidin.</title>
        <authorList>
            <person name="Yin M."/>
            <person name="Tang S."/>
        </authorList>
    </citation>
    <scope>NUCLEOTIDE SEQUENCE [LARGE SCALE GENOMIC DNA]</scope>
    <source>
        <strain evidence="10 11">YIM 90600</strain>
    </source>
</reference>
<dbReference type="PANTHER" id="PTHR43884:SF12">
    <property type="entry name" value="ISOVALERYL-COA DEHYDROGENASE, MITOCHONDRIAL-RELATED"/>
    <property type="match status" value="1"/>
</dbReference>
<dbReference type="InterPro" id="IPR036250">
    <property type="entry name" value="AcylCo_DH-like_C"/>
</dbReference>
<sequence length="382" mass="41142">MSVTELDTHAEEVLTRDHHAGREELLRLLAERSSDSDLRGSPDPEVLTALRESDVVGLVVPKRFGGSGSDFLKLNRTIAQLAYYDPSIAIIAFQHLAVCARIVEWGTRWQQEKLLPELASGRWLAASAWSESGAGADKKNLSTSAEEHSDGRWSVSGGKAFTTGAGLADVYLVLAQSTDVRDAESSYGSYGQSFFLVPADNPGIRPDTGLDLVGMRSSATGFVQLHECELPGDALLGPRDEAGSIIAEVKRSGATLGAVSLGIAEAAWDLVHEFARNKGLLGHQAHRHRLVELRARIEAVRGVVERAGSRVSEHPGNTTLYSKIFAAETSEEVVQALSRMLGSTGYVSGNPINRMQRDARAVALMGPTNDLSRELVSTSWTV</sequence>
<proteinExistence type="inferred from homology"/>
<keyword evidence="5" id="KW-0560">Oxidoreductase</keyword>
<comment type="similarity">
    <text evidence="2 5">Belongs to the acyl-CoA dehydrogenase family.</text>
</comment>
<dbReference type="Pfam" id="PF02771">
    <property type="entry name" value="Acyl-CoA_dh_N"/>
    <property type="match status" value="1"/>
</dbReference>
<evidence type="ECO:0000313" key="10">
    <source>
        <dbReference type="EMBL" id="ASU80394.1"/>
    </source>
</evidence>
<evidence type="ECO:0000259" key="9">
    <source>
        <dbReference type="Pfam" id="PF02771"/>
    </source>
</evidence>
<name>A0A223RWZ7_9ACTN</name>
<dbReference type="AlphaFoldDB" id="A0A223RWZ7"/>
<evidence type="ECO:0000256" key="3">
    <source>
        <dbReference type="ARBA" id="ARBA00022630"/>
    </source>
</evidence>
<feature type="domain" description="Acyl-CoA dehydrogenase/oxidase C-terminal" evidence="7">
    <location>
        <begin position="254"/>
        <end position="377"/>
    </location>
</feature>
<dbReference type="PANTHER" id="PTHR43884">
    <property type="entry name" value="ACYL-COA DEHYDROGENASE"/>
    <property type="match status" value="1"/>
</dbReference>
<comment type="cofactor">
    <cofactor evidence="1 5">
        <name>FAD</name>
        <dbReference type="ChEBI" id="CHEBI:57692"/>
    </cofactor>
</comment>
<dbReference type="InterPro" id="IPR013786">
    <property type="entry name" value="AcylCoA_DH/ox_N"/>
</dbReference>
<dbReference type="Proteomes" id="UP000215043">
    <property type="component" value="Chromosome"/>
</dbReference>
<dbReference type="Pfam" id="PF02770">
    <property type="entry name" value="Acyl-CoA_dh_M"/>
    <property type="match status" value="1"/>
</dbReference>
<keyword evidence="4 5" id="KW-0274">FAD</keyword>
<dbReference type="PIRSF" id="PIRSF016578">
    <property type="entry name" value="HsaA"/>
    <property type="match status" value="1"/>
</dbReference>
<dbReference type="Pfam" id="PF00441">
    <property type="entry name" value="Acyl-CoA_dh_1"/>
    <property type="match status" value="1"/>
</dbReference>
<dbReference type="InterPro" id="IPR037069">
    <property type="entry name" value="AcylCoA_DH/ox_N_sf"/>
</dbReference>
<dbReference type="InterPro" id="IPR006091">
    <property type="entry name" value="Acyl-CoA_Oxase/DH_mid-dom"/>
</dbReference>
<feature type="domain" description="Acyl-CoA dehydrogenase/oxidase N-terminal" evidence="9">
    <location>
        <begin position="32"/>
        <end position="121"/>
    </location>
</feature>
<dbReference type="SUPFAM" id="SSF47203">
    <property type="entry name" value="Acyl-CoA dehydrogenase C-terminal domain-like"/>
    <property type="match status" value="1"/>
</dbReference>
<dbReference type="Gene3D" id="1.20.140.10">
    <property type="entry name" value="Butyryl-CoA Dehydrogenase, subunit A, domain 3"/>
    <property type="match status" value="1"/>
</dbReference>
<dbReference type="KEGG" id="aey:CDG81_21375"/>
<dbReference type="InterPro" id="IPR009075">
    <property type="entry name" value="AcylCo_DH/oxidase_C"/>
</dbReference>
<evidence type="ECO:0000259" key="8">
    <source>
        <dbReference type="Pfam" id="PF02770"/>
    </source>
</evidence>
<dbReference type="RefSeq" id="WP_084133900.1">
    <property type="nucleotide sequence ID" value="NZ_CP022752.1"/>
</dbReference>
<feature type="compositionally biased region" description="Basic and acidic residues" evidence="6">
    <location>
        <begin position="136"/>
        <end position="151"/>
    </location>
</feature>
<accession>A0A223RWZ7</accession>
<gene>
    <name evidence="10" type="ORF">CDG81_21375</name>
</gene>
<evidence type="ECO:0000313" key="11">
    <source>
        <dbReference type="Proteomes" id="UP000215043"/>
    </source>
</evidence>
<dbReference type="InterPro" id="IPR046373">
    <property type="entry name" value="Acyl-CoA_Oxase/DH_mid-dom_sf"/>
</dbReference>
<dbReference type="GO" id="GO:0050660">
    <property type="term" value="F:flavin adenine dinucleotide binding"/>
    <property type="evidence" value="ECO:0007669"/>
    <property type="project" value="InterPro"/>
</dbReference>
<organism evidence="10 11">
    <name type="scientific">Actinopolyspora erythraea</name>
    <dbReference type="NCBI Taxonomy" id="414996"/>
    <lineage>
        <taxon>Bacteria</taxon>
        <taxon>Bacillati</taxon>
        <taxon>Actinomycetota</taxon>
        <taxon>Actinomycetes</taxon>
        <taxon>Actinopolysporales</taxon>
        <taxon>Actinopolysporaceae</taxon>
        <taxon>Actinopolyspora</taxon>
    </lineage>
</organism>
<evidence type="ECO:0000259" key="7">
    <source>
        <dbReference type="Pfam" id="PF00441"/>
    </source>
</evidence>
<evidence type="ECO:0000256" key="6">
    <source>
        <dbReference type="SAM" id="MobiDB-lite"/>
    </source>
</evidence>
<evidence type="ECO:0000256" key="4">
    <source>
        <dbReference type="ARBA" id="ARBA00022827"/>
    </source>
</evidence>
<dbReference type="GO" id="GO:0003995">
    <property type="term" value="F:acyl-CoA dehydrogenase activity"/>
    <property type="evidence" value="ECO:0007669"/>
    <property type="project" value="TreeGrafter"/>
</dbReference>
<dbReference type="EMBL" id="CP022752">
    <property type="protein sequence ID" value="ASU80394.1"/>
    <property type="molecule type" value="Genomic_DNA"/>
</dbReference>
<evidence type="ECO:0000256" key="2">
    <source>
        <dbReference type="ARBA" id="ARBA00009347"/>
    </source>
</evidence>
<feature type="region of interest" description="Disordered" evidence="6">
    <location>
        <begin position="134"/>
        <end position="153"/>
    </location>
</feature>
<evidence type="ECO:0000256" key="1">
    <source>
        <dbReference type="ARBA" id="ARBA00001974"/>
    </source>
</evidence>
<keyword evidence="3 5" id="KW-0285">Flavoprotein</keyword>
<dbReference type="OrthoDB" id="9802447at2"/>
<dbReference type="InterPro" id="IPR009100">
    <property type="entry name" value="AcylCoA_DH/oxidase_NM_dom_sf"/>
</dbReference>